<feature type="domain" description="FAT" evidence="10">
    <location>
        <begin position="358"/>
        <end position="890"/>
    </location>
</feature>
<evidence type="ECO:0000256" key="5">
    <source>
        <dbReference type="ARBA" id="ARBA00022741"/>
    </source>
</evidence>
<evidence type="ECO:0000256" key="2">
    <source>
        <dbReference type="ARBA" id="ARBA00012513"/>
    </source>
</evidence>
<dbReference type="GO" id="GO:0006281">
    <property type="term" value="P:DNA repair"/>
    <property type="evidence" value="ECO:0007669"/>
    <property type="project" value="TreeGrafter"/>
</dbReference>
<dbReference type="Proteomes" id="UP000735302">
    <property type="component" value="Unassembled WGS sequence"/>
</dbReference>
<dbReference type="PANTHER" id="PTHR11139:SF69">
    <property type="entry name" value="SERINE_THREONINE-PROTEIN KINASE ATR"/>
    <property type="match status" value="1"/>
</dbReference>
<evidence type="ECO:0000256" key="1">
    <source>
        <dbReference type="ARBA" id="ARBA00004123"/>
    </source>
</evidence>
<evidence type="ECO:0000256" key="3">
    <source>
        <dbReference type="ARBA" id="ARBA00022527"/>
    </source>
</evidence>
<dbReference type="GO" id="GO:0004674">
    <property type="term" value="F:protein serine/threonine kinase activity"/>
    <property type="evidence" value="ECO:0007669"/>
    <property type="project" value="UniProtKB-KW"/>
</dbReference>
<keyword evidence="7 11" id="KW-0418">Kinase</keyword>
<dbReference type="InterPro" id="IPR011990">
    <property type="entry name" value="TPR-like_helical_dom_sf"/>
</dbReference>
<evidence type="ECO:0000256" key="4">
    <source>
        <dbReference type="ARBA" id="ARBA00022679"/>
    </source>
</evidence>
<dbReference type="Gene3D" id="1.25.40.10">
    <property type="entry name" value="Tetratricopeptide repeat domain"/>
    <property type="match status" value="1"/>
</dbReference>
<keyword evidence="4" id="KW-0808">Transferase</keyword>
<evidence type="ECO:0000256" key="6">
    <source>
        <dbReference type="ARBA" id="ARBA00022763"/>
    </source>
</evidence>
<dbReference type="SUPFAM" id="SSF48452">
    <property type="entry name" value="TPR-like"/>
    <property type="match status" value="1"/>
</dbReference>
<dbReference type="Pfam" id="PF25030">
    <property type="entry name" value="M-HEAT_ATR"/>
    <property type="match status" value="1"/>
</dbReference>
<evidence type="ECO:0000256" key="9">
    <source>
        <dbReference type="ARBA" id="ARBA00023242"/>
    </source>
</evidence>
<accession>A0AAV4CK64</accession>
<dbReference type="InterPro" id="IPR014009">
    <property type="entry name" value="PIK_FAT"/>
</dbReference>
<protein>
    <recommendedName>
        <fullName evidence="2">non-specific serine/threonine protein kinase</fullName>
        <ecNumber evidence="2">2.7.11.1</ecNumber>
    </recommendedName>
</protein>
<evidence type="ECO:0000313" key="11">
    <source>
        <dbReference type="EMBL" id="GFO31554.1"/>
    </source>
</evidence>
<keyword evidence="8" id="KW-0067">ATP-binding</keyword>
<sequence>MKAEPTGKTKKGQPKNTGIRDLETELNEMGINWTESTTLVVTELNNCVMNSEPAEPILSELVSALLSGCRETDTKTQILYGQCLGELGAVDPGRLDFISKSPNAKLASFHPSIDDDDFAFGLINAIVKAFLAATEPRVQDCAAFALQELLQIYNISRQDEDQSLNPSSQLWKKFPEQTQEILVPLLSSKYKLAVDAKYRNYPKPIYGSEKGKSFKDWVSNWTGYLISKVKAGKPCQVFTACIAAKRHNQQVALYMLPHVVLHVLQDGSSEDITELFEELMTVVQHVQMPESQLESISNFHHLIAQTVFSILDYLTMWRSHRMQITTQAASGAVKAAAYEKDAGYQAVHSFLERIPQEVFAKACFNCKAYARALRHFEMFVSSGQNIQHHLDFMQRLYVSMDEPDGVLGVAAVRVSQPTLMQQILTHESLGQQQDAQACYERAIQMDPEEISHHMGLLRSLIDLAQPNKALIHTAGILADRPRWSAQLNSYRIEAAWELGHWDKLQEALNIEKGESSNWPVLIGKILLASKEKREADFVSHLELARKEQIGPLSAASMELGSYHRGYEHILRLHMINEIEEFFKVFADFPEDTDRNDVVIVTSASDLLSNWQSKMEMIQLSFRTQEPILTLRRTLLSLIESERDPYLQTQKGKWWLESAKVARKAGYLQSAYGCLLQASSYHLPEFYLEKAKWLWEKGEQDSAISCLNKGITEHFGSYQDEAKKQELSSSMRQVYAKSLLLYGKYSEETSNLETNSVVKLYRDVIEICQDWEDGYFHLAKYYDRVMNMIIDEKERVEKQGEFIIHVVRFFGQSLKYGNQHIYQSLPRLLSLWLDYGTAVADAEKRDRSKATQKLVVQRTVLKRINKVSMISDLSLRDTEMERYGIVVGGRKISNLRYADDTAICANNQTEATTLMNELNDAGERKGLKLNAKKTNMHIGKEQHASITIGNEEIECVEHFKYLGSIKTDTADCSIDVNTRIGMAKKRMIDLNNIWKDKHIGKQLKIKLVKCLVWTVMTYGAEGWTLRKRDEKKINSAEMWFYRRLLRVSWKEKRTDEAILAELQVRRHLLESIRKRKLSFFGHICRSKCTLMKDIIQGKLEGKRGRGRPRAAYLDNIKTWTRRDSTEIYTMTERREEWRKLVQKAVRAANASRSDAG</sequence>
<gene>
    <name evidence="11" type="ORF">PoB_005805900</name>
</gene>
<dbReference type="InterPro" id="IPR016024">
    <property type="entry name" value="ARM-type_fold"/>
</dbReference>
<dbReference type="GO" id="GO:0005694">
    <property type="term" value="C:chromosome"/>
    <property type="evidence" value="ECO:0007669"/>
    <property type="project" value="TreeGrafter"/>
</dbReference>
<dbReference type="GO" id="GO:0000077">
    <property type="term" value="P:DNA damage checkpoint signaling"/>
    <property type="evidence" value="ECO:0007669"/>
    <property type="project" value="TreeGrafter"/>
</dbReference>
<proteinExistence type="predicted"/>
<dbReference type="GO" id="GO:0005524">
    <property type="term" value="F:ATP binding"/>
    <property type="evidence" value="ECO:0007669"/>
    <property type="project" value="UniProtKB-KW"/>
</dbReference>
<keyword evidence="6" id="KW-0227">DNA damage</keyword>
<dbReference type="PROSITE" id="PS51189">
    <property type="entry name" value="FAT"/>
    <property type="match status" value="1"/>
</dbReference>
<keyword evidence="3" id="KW-0723">Serine/threonine-protein kinase</keyword>
<keyword evidence="9" id="KW-0539">Nucleus</keyword>
<keyword evidence="12" id="KW-1185">Reference proteome</keyword>
<dbReference type="GO" id="GO:0005634">
    <property type="term" value="C:nucleus"/>
    <property type="evidence" value="ECO:0007669"/>
    <property type="project" value="UniProtKB-SubCell"/>
</dbReference>
<dbReference type="AlphaFoldDB" id="A0AAV4CK64"/>
<evidence type="ECO:0000256" key="8">
    <source>
        <dbReference type="ARBA" id="ARBA00022840"/>
    </source>
</evidence>
<dbReference type="EC" id="2.7.11.1" evidence="2"/>
<dbReference type="InterPro" id="IPR003151">
    <property type="entry name" value="PIK-rel_kinase_FAT"/>
</dbReference>
<reference evidence="11 12" key="1">
    <citation type="journal article" date="2021" name="Elife">
        <title>Chloroplast acquisition without the gene transfer in kleptoplastic sea slugs, Plakobranchus ocellatus.</title>
        <authorList>
            <person name="Maeda T."/>
            <person name="Takahashi S."/>
            <person name="Yoshida T."/>
            <person name="Shimamura S."/>
            <person name="Takaki Y."/>
            <person name="Nagai Y."/>
            <person name="Toyoda A."/>
            <person name="Suzuki Y."/>
            <person name="Arimoto A."/>
            <person name="Ishii H."/>
            <person name="Satoh N."/>
            <person name="Nishiyama T."/>
            <person name="Hasebe M."/>
            <person name="Maruyama T."/>
            <person name="Minagawa J."/>
            <person name="Obokata J."/>
            <person name="Shigenobu S."/>
        </authorList>
    </citation>
    <scope>NUCLEOTIDE SEQUENCE [LARGE SCALE GENOMIC DNA]</scope>
</reference>
<dbReference type="GO" id="GO:0000723">
    <property type="term" value="P:telomere maintenance"/>
    <property type="evidence" value="ECO:0007669"/>
    <property type="project" value="TreeGrafter"/>
</dbReference>
<evidence type="ECO:0000256" key="7">
    <source>
        <dbReference type="ARBA" id="ARBA00022777"/>
    </source>
</evidence>
<comment type="caution">
    <text evidence="11">The sequence shown here is derived from an EMBL/GenBank/DDBJ whole genome shotgun (WGS) entry which is preliminary data.</text>
</comment>
<evidence type="ECO:0000313" key="12">
    <source>
        <dbReference type="Proteomes" id="UP000735302"/>
    </source>
</evidence>
<dbReference type="PANTHER" id="PTHR11139">
    <property type="entry name" value="ATAXIA TELANGIECTASIA MUTATED ATM -RELATED"/>
    <property type="match status" value="1"/>
</dbReference>
<dbReference type="InterPro" id="IPR056802">
    <property type="entry name" value="ATR-like_M-HEAT"/>
</dbReference>
<organism evidence="11 12">
    <name type="scientific">Plakobranchus ocellatus</name>
    <dbReference type="NCBI Taxonomy" id="259542"/>
    <lineage>
        <taxon>Eukaryota</taxon>
        <taxon>Metazoa</taxon>
        <taxon>Spiralia</taxon>
        <taxon>Lophotrochozoa</taxon>
        <taxon>Mollusca</taxon>
        <taxon>Gastropoda</taxon>
        <taxon>Heterobranchia</taxon>
        <taxon>Euthyneura</taxon>
        <taxon>Panpulmonata</taxon>
        <taxon>Sacoglossa</taxon>
        <taxon>Placobranchoidea</taxon>
        <taxon>Plakobranchidae</taxon>
        <taxon>Plakobranchus</taxon>
    </lineage>
</organism>
<comment type="subcellular location">
    <subcellularLocation>
        <location evidence="1">Nucleus</location>
    </subcellularLocation>
</comment>
<dbReference type="SUPFAM" id="SSF48371">
    <property type="entry name" value="ARM repeat"/>
    <property type="match status" value="1"/>
</dbReference>
<evidence type="ECO:0000259" key="10">
    <source>
        <dbReference type="PROSITE" id="PS51189"/>
    </source>
</evidence>
<name>A0AAV4CK64_9GAST</name>
<dbReference type="EMBL" id="BLXT01006411">
    <property type="protein sequence ID" value="GFO31554.1"/>
    <property type="molecule type" value="Genomic_DNA"/>
</dbReference>
<dbReference type="InterPro" id="IPR050517">
    <property type="entry name" value="DDR_Repair_Kinase"/>
</dbReference>
<dbReference type="Pfam" id="PF02259">
    <property type="entry name" value="FAT"/>
    <property type="match status" value="1"/>
</dbReference>
<keyword evidence="5" id="KW-0547">Nucleotide-binding</keyword>